<evidence type="ECO:0000256" key="1">
    <source>
        <dbReference type="ARBA" id="ARBA00001933"/>
    </source>
</evidence>
<keyword evidence="4" id="KW-0663">Pyridoxal phosphate</keyword>
<dbReference type="EC" id="2.5.1.49" evidence="5"/>
<dbReference type="InterPro" id="IPR015421">
    <property type="entry name" value="PyrdxlP-dep_Trfase_major"/>
</dbReference>
<dbReference type="GO" id="GO:0006535">
    <property type="term" value="P:cysteine biosynthetic process from serine"/>
    <property type="evidence" value="ECO:0007669"/>
    <property type="project" value="TreeGrafter"/>
</dbReference>
<comment type="cofactor">
    <cofactor evidence="1">
        <name>pyridoxal 5'-phosphate</name>
        <dbReference type="ChEBI" id="CHEBI:597326"/>
    </cofactor>
</comment>
<accession>A0A3B0VCD7</accession>
<dbReference type="InterPro" id="IPR000277">
    <property type="entry name" value="Cys/Met-Metab_PyrdxlP-dep_enz"/>
</dbReference>
<dbReference type="GO" id="GO:0030170">
    <property type="term" value="F:pyridoxal phosphate binding"/>
    <property type="evidence" value="ECO:0007669"/>
    <property type="project" value="InterPro"/>
</dbReference>
<dbReference type="InterPro" id="IPR015422">
    <property type="entry name" value="PyrdxlP-dep_Trfase_small"/>
</dbReference>
<reference evidence="5" key="1">
    <citation type="submission" date="2018-06" db="EMBL/GenBank/DDBJ databases">
        <authorList>
            <person name="Zhirakovskaya E."/>
        </authorList>
    </citation>
    <scope>NUCLEOTIDE SEQUENCE</scope>
</reference>
<protein>
    <submittedName>
        <fullName evidence="5">O-acetylhomoserine sulfhydrylase / O-succinylhomoserine sulfhydrylase</fullName>
        <ecNumber evidence="5">2.5.1.48</ecNumber>
        <ecNumber evidence="5">2.5.1.49</ecNumber>
    </submittedName>
</protein>
<evidence type="ECO:0000256" key="3">
    <source>
        <dbReference type="ARBA" id="ARBA00022679"/>
    </source>
</evidence>
<dbReference type="EC" id="2.5.1.48" evidence="5"/>
<dbReference type="GO" id="GO:0005737">
    <property type="term" value="C:cytoplasm"/>
    <property type="evidence" value="ECO:0007669"/>
    <property type="project" value="TreeGrafter"/>
</dbReference>
<dbReference type="InterPro" id="IPR006235">
    <property type="entry name" value="OAc-hSer/O-AcSer_sulfhydrylase"/>
</dbReference>
<evidence type="ECO:0000256" key="2">
    <source>
        <dbReference type="ARBA" id="ARBA00009077"/>
    </source>
</evidence>
<dbReference type="GO" id="GO:0003962">
    <property type="term" value="F:cystathionine gamma-synthase activity"/>
    <property type="evidence" value="ECO:0007669"/>
    <property type="project" value="UniProtKB-EC"/>
</dbReference>
<gene>
    <name evidence="5" type="ORF">MNBD_BACTEROID07-1440</name>
</gene>
<keyword evidence="3 5" id="KW-0808">Transferase</keyword>
<proteinExistence type="inferred from homology"/>
<dbReference type="PANTHER" id="PTHR43797:SF2">
    <property type="entry name" value="HOMOCYSTEINE_CYSTEINE SYNTHASE"/>
    <property type="match status" value="1"/>
</dbReference>
<dbReference type="Pfam" id="PF01053">
    <property type="entry name" value="Cys_Met_Meta_PP"/>
    <property type="match status" value="1"/>
</dbReference>
<dbReference type="GO" id="GO:0019346">
    <property type="term" value="P:transsulfuration"/>
    <property type="evidence" value="ECO:0007669"/>
    <property type="project" value="InterPro"/>
</dbReference>
<dbReference type="GO" id="GO:0003961">
    <property type="term" value="F:O-acetylhomoserine aminocarboxypropyltransferase activity"/>
    <property type="evidence" value="ECO:0007669"/>
    <property type="project" value="UniProtKB-EC"/>
</dbReference>
<dbReference type="SUPFAM" id="SSF53383">
    <property type="entry name" value="PLP-dependent transferases"/>
    <property type="match status" value="1"/>
</dbReference>
<dbReference type="InterPro" id="IPR015424">
    <property type="entry name" value="PyrdxlP-dep_Trfase"/>
</dbReference>
<dbReference type="GO" id="GO:0004124">
    <property type="term" value="F:cysteine synthase activity"/>
    <property type="evidence" value="ECO:0007669"/>
    <property type="project" value="TreeGrafter"/>
</dbReference>
<sequence>MDFTTKILHTSYNKNDVHGALRMPVYDTAAFEFPDAESLEDAFLNRKPGHVYSRLTNPTVEHLEKIIKEVTDALGVVSFASGMAAISNTFVTLVQPGDNIITTKHLFGNTYSLFHKTLKSFGIEFRFADLTDLTSVENAVDEHTRAIFLETITNPMLEVADAGALSEIARKNKILLIADTTLTPLYLFDAKKHHVDIEIISSTKYISGGGTSTGGIIIDYGTYDWSHSPKLSDDAKKFGPFAFIARLRKEMHRNFGACLSPHNAYLQTLGLETFALRAEKSCASSLEIAEWLEKQPKVEKVNYPGLKSSEYYELSQKQFGKLAGAIVTLDLASKKECFRFLNNLKIIKRATNLNDNKTLALHPASTIYCEYTPEDLVPLGVSDKMIRLAIGIESASDLINDIDQALNKPDE</sequence>
<name>A0A3B0VCD7_9ZZZZ</name>
<evidence type="ECO:0000313" key="5">
    <source>
        <dbReference type="EMBL" id="VAW29494.1"/>
    </source>
</evidence>
<dbReference type="AlphaFoldDB" id="A0A3B0VCD7"/>
<dbReference type="PANTHER" id="PTHR43797">
    <property type="entry name" value="HOMOCYSTEINE/CYSTEINE SYNTHASE"/>
    <property type="match status" value="1"/>
</dbReference>
<organism evidence="5">
    <name type="scientific">hydrothermal vent metagenome</name>
    <dbReference type="NCBI Taxonomy" id="652676"/>
    <lineage>
        <taxon>unclassified sequences</taxon>
        <taxon>metagenomes</taxon>
        <taxon>ecological metagenomes</taxon>
    </lineage>
</organism>
<comment type="similarity">
    <text evidence="2">Belongs to the trans-sulfuration enzymes family.</text>
</comment>
<dbReference type="PIRSF" id="PIRSF001434">
    <property type="entry name" value="CGS"/>
    <property type="match status" value="1"/>
</dbReference>
<dbReference type="GO" id="GO:0071269">
    <property type="term" value="P:L-homocysteine biosynthetic process"/>
    <property type="evidence" value="ECO:0007669"/>
    <property type="project" value="TreeGrafter"/>
</dbReference>
<dbReference type="EMBL" id="UOET01000374">
    <property type="protein sequence ID" value="VAW29494.1"/>
    <property type="molecule type" value="Genomic_DNA"/>
</dbReference>
<evidence type="ECO:0000256" key="4">
    <source>
        <dbReference type="ARBA" id="ARBA00022898"/>
    </source>
</evidence>
<dbReference type="Gene3D" id="3.90.1150.10">
    <property type="entry name" value="Aspartate Aminotransferase, domain 1"/>
    <property type="match status" value="1"/>
</dbReference>
<dbReference type="Gene3D" id="3.40.640.10">
    <property type="entry name" value="Type I PLP-dependent aspartate aminotransferase-like (Major domain)"/>
    <property type="match status" value="1"/>
</dbReference>
<dbReference type="FunFam" id="3.40.640.10:FF:000046">
    <property type="entry name" value="Cystathionine gamma-lyase"/>
    <property type="match status" value="1"/>
</dbReference>